<dbReference type="InterPro" id="IPR014756">
    <property type="entry name" value="Ig_E-set"/>
</dbReference>
<keyword evidence="6" id="KW-0472">Membrane</keyword>
<dbReference type="InterPro" id="IPR032694">
    <property type="entry name" value="CopC/D"/>
</dbReference>
<proteinExistence type="predicted"/>
<feature type="region of interest" description="Disordered" evidence="5">
    <location>
        <begin position="120"/>
        <end position="168"/>
    </location>
</feature>
<comment type="caution">
    <text evidence="9">The sequence shown here is derived from an EMBL/GenBank/DDBJ whole genome shotgun (WGS) entry which is preliminary data.</text>
</comment>
<evidence type="ECO:0000256" key="2">
    <source>
        <dbReference type="ARBA" id="ARBA00022723"/>
    </source>
</evidence>
<evidence type="ECO:0000256" key="6">
    <source>
        <dbReference type="SAM" id="Phobius"/>
    </source>
</evidence>
<evidence type="ECO:0000313" key="10">
    <source>
        <dbReference type="Proteomes" id="UP000274033"/>
    </source>
</evidence>
<evidence type="ECO:0000259" key="8">
    <source>
        <dbReference type="Pfam" id="PF04234"/>
    </source>
</evidence>
<dbReference type="GO" id="GO:0030313">
    <property type="term" value="C:cell envelope"/>
    <property type="evidence" value="ECO:0007669"/>
    <property type="project" value="UniProtKB-SubCell"/>
</dbReference>
<evidence type="ECO:0000256" key="7">
    <source>
        <dbReference type="SAM" id="SignalP"/>
    </source>
</evidence>
<gene>
    <name evidence="9" type="ORF">EBB45_16060</name>
</gene>
<dbReference type="Proteomes" id="UP000274033">
    <property type="component" value="Unassembled WGS sequence"/>
</dbReference>
<feature type="transmembrane region" description="Helical" evidence="6">
    <location>
        <begin position="171"/>
        <end position="191"/>
    </location>
</feature>
<organism evidence="9 10">
    <name type="scientific">Lysinibacillus composti</name>
    <dbReference type="NCBI Taxonomy" id="720633"/>
    <lineage>
        <taxon>Bacteria</taxon>
        <taxon>Bacillati</taxon>
        <taxon>Bacillota</taxon>
        <taxon>Bacilli</taxon>
        <taxon>Bacillales</taxon>
        <taxon>Bacillaceae</taxon>
        <taxon>Lysinibacillus</taxon>
    </lineage>
</organism>
<dbReference type="EMBL" id="RRCT01000019">
    <property type="protein sequence ID" value="RQW73500.1"/>
    <property type="molecule type" value="Genomic_DNA"/>
</dbReference>
<evidence type="ECO:0000256" key="1">
    <source>
        <dbReference type="ARBA" id="ARBA00004196"/>
    </source>
</evidence>
<keyword evidence="10" id="KW-1185">Reference proteome</keyword>
<keyword evidence="6" id="KW-0812">Transmembrane</keyword>
<dbReference type="GO" id="GO:0046688">
    <property type="term" value="P:response to copper ion"/>
    <property type="evidence" value="ECO:0007669"/>
    <property type="project" value="InterPro"/>
</dbReference>
<feature type="signal peptide" evidence="7">
    <location>
        <begin position="1"/>
        <end position="21"/>
    </location>
</feature>
<evidence type="ECO:0000313" key="9">
    <source>
        <dbReference type="EMBL" id="RQW73500.1"/>
    </source>
</evidence>
<keyword evidence="6" id="KW-1133">Transmembrane helix</keyword>
<dbReference type="GO" id="GO:0042597">
    <property type="term" value="C:periplasmic space"/>
    <property type="evidence" value="ECO:0007669"/>
    <property type="project" value="InterPro"/>
</dbReference>
<evidence type="ECO:0000256" key="4">
    <source>
        <dbReference type="ARBA" id="ARBA00023008"/>
    </source>
</evidence>
<comment type="subcellular location">
    <subcellularLocation>
        <location evidence="1">Cell envelope</location>
    </subcellularLocation>
</comment>
<accession>A0A3N9UAG8</accession>
<keyword evidence="2" id="KW-0479">Metal-binding</keyword>
<protein>
    <submittedName>
        <fullName evidence="9">Copper resistance protein CopC</fullName>
    </submittedName>
</protein>
<dbReference type="AlphaFoldDB" id="A0A3N9UAG8"/>
<evidence type="ECO:0000256" key="5">
    <source>
        <dbReference type="SAM" id="MobiDB-lite"/>
    </source>
</evidence>
<dbReference type="InterPro" id="IPR007348">
    <property type="entry name" value="CopC_dom"/>
</dbReference>
<feature type="domain" description="CopC" evidence="8">
    <location>
        <begin position="22"/>
        <end position="114"/>
    </location>
</feature>
<dbReference type="PANTHER" id="PTHR34820">
    <property type="entry name" value="INNER MEMBRANE PROTEIN YEBZ"/>
    <property type="match status" value="1"/>
</dbReference>
<sequence>MKKLFLLTFIFLLTFVNSAFAHTHIESSSPGDGEVVKEELKEITLTFGGKLEQGSTFTVQNSGGEQVAVENITIADNQLVGTLSSPLENGQHYVKWDIIGADGHPISGNFSFTVELPVSEAPAEETTQEEQVEKQDDTNEEVQSNVEETDVETTNEEKTEEAGQSNGSSDAMPIIIGVLIVIILVSAFFMLRRKK</sequence>
<dbReference type="Pfam" id="PF04234">
    <property type="entry name" value="CopC"/>
    <property type="match status" value="1"/>
</dbReference>
<dbReference type="InterPro" id="IPR014755">
    <property type="entry name" value="Cu-Rt/internalin_Ig-like"/>
</dbReference>
<dbReference type="OrthoDB" id="2353937at2"/>
<keyword evidence="4" id="KW-0186">Copper</keyword>
<feature type="chain" id="PRO_5018246578" evidence="7">
    <location>
        <begin position="22"/>
        <end position="195"/>
    </location>
</feature>
<dbReference type="Gene3D" id="2.60.40.1220">
    <property type="match status" value="1"/>
</dbReference>
<dbReference type="SUPFAM" id="SSF81296">
    <property type="entry name" value="E set domains"/>
    <property type="match status" value="1"/>
</dbReference>
<dbReference type="GO" id="GO:0005507">
    <property type="term" value="F:copper ion binding"/>
    <property type="evidence" value="ECO:0007669"/>
    <property type="project" value="InterPro"/>
</dbReference>
<dbReference type="PANTHER" id="PTHR34820:SF4">
    <property type="entry name" value="INNER MEMBRANE PROTEIN YEBZ"/>
    <property type="match status" value="1"/>
</dbReference>
<dbReference type="RefSeq" id="WP_124766362.1">
    <property type="nucleotide sequence ID" value="NZ_RRCT01000019.1"/>
</dbReference>
<evidence type="ECO:0000256" key="3">
    <source>
        <dbReference type="ARBA" id="ARBA00022729"/>
    </source>
</evidence>
<name>A0A3N9UAG8_9BACI</name>
<dbReference type="GO" id="GO:0006825">
    <property type="term" value="P:copper ion transport"/>
    <property type="evidence" value="ECO:0007669"/>
    <property type="project" value="InterPro"/>
</dbReference>
<dbReference type="GO" id="GO:0005886">
    <property type="term" value="C:plasma membrane"/>
    <property type="evidence" value="ECO:0007669"/>
    <property type="project" value="TreeGrafter"/>
</dbReference>
<keyword evidence="3 7" id="KW-0732">Signal</keyword>
<reference evidence="9 10" key="1">
    <citation type="journal article" date="2013" name="J. Microbiol.">
        <title>Lysinibacillus chungkukjangi sp. nov., isolated from Chungkukjang, Korean fermented soybean food.</title>
        <authorList>
            <person name="Kim S.J."/>
            <person name="Jang Y.H."/>
            <person name="Hamada M."/>
            <person name="Ahn J.H."/>
            <person name="Weon H.Y."/>
            <person name="Suzuki K."/>
            <person name="Whang K.S."/>
            <person name="Kwon S.W."/>
        </authorList>
    </citation>
    <scope>NUCLEOTIDE SEQUENCE [LARGE SCALE GENOMIC DNA]</scope>
    <source>
        <strain evidence="9 10">MCCC 1A12701</strain>
    </source>
</reference>